<keyword evidence="3 5" id="KW-0472">Membrane</keyword>
<feature type="transmembrane region" description="Helical" evidence="5">
    <location>
        <begin position="86"/>
        <end position="105"/>
    </location>
</feature>
<organism evidence="6 7">
    <name type="scientific">Phanerochaete sordida</name>
    <dbReference type="NCBI Taxonomy" id="48140"/>
    <lineage>
        <taxon>Eukaryota</taxon>
        <taxon>Fungi</taxon>
        <taxon>Dikarya</taxon>
        <taxon>Basidiomycota</taxon>
        <taxon>Agaricomycotina</taxon>
        <taxon>Agaricomycetes</taxon>
        <taxon>Polyporales</taxon>
        <taxon>Phanerochaetaceae</taxon>
        <taxon>Phanerochaete</taxon>
    </lineage>
</organism>
<gene>
    <name evidence="6" type="ORF">PsYK624_162540</name>
</gene>
<dbReference type="Gene3D" id="1.20.1560.10">
    <property type="entry name" value="ABC transporter type 1, transmembrane domain"/>
    <property type="match status" value="1"/>
</dbReference>
<keyword evidence="7" id="KW-1185">Reference proteome</keyword>
<feature type="non-terminal residue" evidence="6">
    <location>
        <position position="447"/>
    </location>
</feature>
<dbReference type="GO" id="GO:0005524">
    <property type="term" value="F:ATP binding"/>
    <property type="evidence" value="ECO:0007669"/>
    <property type="project" value="InterPro"/>
</dbReference>
<proteinExistence type="predicted"/>
<reference evidence="6 7" key="1">
    <citation type="submission" date="2021-08" db="EMBL/GenBank/DDBJ databases">
        <title>Draft Genome Sequence of Phanerochaete sordida strain YK-624.</title>
        <authorList>
            <person name="Mori T."/>
            <person name="Dohra H."/>
            <person name="Suzuki T."/>
            <person name="Kawagishi H."/>
            <person name="Hirai H."/>
        </authorList>
    </citation>
    <scope>NUCLEOTIDE SEQUENCE [LARGE SCALE GENOMIC DNA]</scope>
    <source>
        <strain evidence="6 7">YK-624</strain>
    </source>
</reference>
<evidence type="ECO:0000256" key="2">
    <source>
        <dbReference type="ARBA" id="ARBA00022989"/>
    </source>
</evidence>
<keyword evidence="1 5" id="KW-0812">Transmembrane</keyword>
<evidence type="ECO:0000313" key="6">
    <source>
        <dbReference type="EMBL" id="GJE99977.1"/>
    </source>
</evidence>
<feature type="transmembrane region" description="Helical" evidence="5">
    <location>
        <begin position="136"/>
        <end position="154"/>
    </location>
</feature>
<dbReference type="EMBL" id="BPQB01000127">
    <property type="protein sequence ID" value="GJE99977.1"/>
    <property type="molecule type" value="Genomic_DNA"/>
</dbReference>
<sequence>MYPSCTFDGRCVRDLPALLPVLAAAAALALDLLVLLLRLWRAAGPAKARRAQQRGSVRAWGAAGVARRHVARAGGAAVLACKAAQLAGLAALHSLVVASAAASAWRVVDVVLAEVTALALVLALANVFVPARTALVLSPHLTVIALGVFATYAYRDLWPLATYTTSPADAAEGALLWVKVALAACTGVLVPVLEPHPYLPLHPEHAARANPEQTASLFARAFFTFLDPVLWRAARAPLAHTDLPPLADADHAAHLVAQSAPHLDPRGGGHRSLLGALLRVHRAAVGQQVLCILGTAAVRLASPTAVHRLLSALEPGAAPAVRPAVWVAALALAPVADSLLRQQSAFIATRALARLEAVLTVRVFECALRTGVRAASASSASDAADKAAGKNVEDKTGEDDKRADGVGRIVNLATGDLDALLGARDVLVLCTSSSPSPPPSLPSSPPL</sequence>
<dbReference type="SUPFAM" id="SSF90123">
    <property type="entry name" value="ABC transporter transmembrane region"/>
    <property type="match status" value="1"/>
</dbReference>
<dbReference type="OrthoDB" id="6500128at2759"/>
<evidence type="ECO:0000256" key="4">
    <source>
        <dbReference type="SAM" id="MobiDB-lite"/>
    </source>
</evidence>
<feature type="transmembrane region" description="Helical" evidence="5">
    <location>
        <begin position="111"/>
        <end position="129"/>
    </location>
</feature>
<accession>A0A9P3GQK4</accession>
<feature type="region of interest" description="Disordered" evidence="4">
    <location>
        <begin position="383"/>
        <end position="405"/>
    </location>
</feature>
<comment type="caution">
    <text evidence="6">The sequence shown here is derived from an EMBL/GenBank/DDBJ whole genome shotgun (WGS) entry which is preliminary data.</text>
</comment>
<evidence type="ECO:0000256" key="1">
    <source>
        <dbReference type="ARBA" id="ARBA00022692"/>
    </source>
</evidence>
<dbReference type="InterPro" id="IPR036640">
    <property type="entry name" value="ABC1_TM_sf"/>
</dbReference>
<name>A0A9P3GQK4_9APHY</name>
<dbReference type="Proteomes" id="UP000703269">
    <property type="component" value="Unassembled WGS sequence"/>
</dbReference>
<evidence type="ECO:0000313" key="7">
    <source>
        <dbReference type="Proteomes" id="UP000703269"/>
    </source>
</evidence>
<protein>
    <submittedName>
        <fullName evidence="6">Uncharacterized protein</fullName>
    </submittedName>
</protein>
<evidence type="ECO:0000256" key="5">
    <source>
        <dbReference type="SAM" id="Phobius"/>
    </source>
</evidence>
<feature type="transmembrane region" description="Helical" evidence="5">
    <location>
        <begin position="17"/>
        <end position="40"/>
    </location>
</feature>
<evidence type="ECO:0000256" key="3">
    <source>
        <dbReference type="ARBA" id="ARBA00023136"/>
    </source>
</evidence>
<dbReference type="AlphaFoldDB" id="A0A9P3GQK4"/>
<dbReference type="GO" id="GO:0016020">
    <property type="term" value="C:membrane"/>
    <property type="evidence" value="ECO:0007669"/>
    <property type="project" value="InterPro"/>
</dbReference>
<keyword evidence="2 5" id="KW-1133">Transmembrane helix</keyword>